<comment type="caution">
    <text evidence="1">The sequence shown here is derived from an EMBL/GenBank/DDBJ whole genome shotgun (WGS) entry which is preliminary data.</text>
</comment>
<dbReference type="OrthoDB" id="7203640at2"/>
<dbReference type="RefSeq" id="WP_008333905.1">
    <property type="nucleotide sequence ID" value="NZ_CH902578.1"/>
</dbReference>
<accession>A3VBW9</accession>
<gene>
    <name evidence="1" type="ORF">RB2654_17321</name>
</gene>
<dbReference type="STRING" id="314271.RB2654_17321"/>
<dbReference type="AlphaFoldDB" id="A3VBW9"/>
<organism evidence="1 2">
    <name type="scientific">Maritimibacter alkaliphilus HTCC2654</name>
    <dbReference type="NCBI Taxonomy" id="314271"/>
    <lineage>
        <taxon>Bacteria</taxon>
        <taxon>Pseudomonadati</taxon>
        <taxon>Pseudomonadota</taxon>
        <taxon>Alphaproteobacteria</taxon>
        <taxon>Rhodobacterales</taxon>
        <taxon>Roseobacteraceae</taxon>
        <taxon>Maritimibacter</taxon>
    </lineage>
</organism>
<dbReference type="EMBL" id="AAMT01000002">
    <property type="protein sequence ID" value="EAQ14452.1"/>
    <property type="molecule type" value="Genomic_DNA"/>
</dbReference>
<proteinExistence type="predicted"/>
<dbReference type="HOGENOM" id="CLU_071579_0_0_5"/>
<evidence type="ECO:0000313" key="2">
    <source>
        <dbReference type="Proteomes" id="UP000002931"/>
    </source>
</evidence>
<evidence type="ECO:0000313" key="1">
    <source>
        <dbReference type="EMBL" id="EAQ14452.1"/>
    </source>
</evidence>
<keyword evidence="2" id="KW-1185">Reference proteome</keyword>
<dbReference type="Pfam" id="PF13704">
    <property type="entry name" value="Glyco_tranf_2_4"/>
    <property type="match status" value="1"/>
</dbReference>
<dbReference type="Proteomes" id="UP000002931">
    <property type="component" value="Unassembled WGS sequence"/>
</dbReference>
<reference evidence="1 2" key="1">
    <citation type="journal article" date="2010" name="J. Bacteriol.">
        <title>Genome sequences of Pelagibaca bermudensis HTCC2601T and Maritimibacter alkaliphilus HTCC2654T, the type strains of two marine Roseobacter genera.</title>
        <authorList>
            <person name="Thrash J.C."/>
            <person name="Cho J.C."/>
            <person name="Ferriera S."/>
            <person name="Johnson J."/>
            <person name="Vergin K.L."/>
            <person name="Giovannoni S.J."/>
        </authorList>
    </citation>
    <scope>NUCLEOTIDE SEQUENCE [LARGE SCALE GENOMIC DNA]</scope>
    <source>
        <strain evidence="1 2">HTCC2654</strain>
    </source>
</reference>
<sequence length="338" mass="37248">MPDRRWGVVATVREPIDLVLAFACHHLDMGAEVTLFFDDPDDPAAAVLDGLDGVRVIRCDAAHWAALGWDRQPDIQTPRQNTNFRWAVAQGLADWLIHLDADEFLWAPEGVWHDVDAVGDADWLAVPPWERVLALGDTGLFAGAFRSTVEGGLADVYGDDARFLEPKGMAGYASAKPMVPAYMPHHVVTHRVMGPDGPRPRRRAEKMRILHFEGLTPTHWAVKQLRYAVQSERRILMRPARYAALREIIAAQDVRAAALERFDRTYRLSADTLATLSARGALHSVPFDIEGTVARHAPQVEFDATGARLDHALAPHLDELAAEVAARRGALLAVPAPG</sequence>
<protein>
    <submittedName>
        <fullName evidence="1">Uncharacterized protein</fullName>
    </submittedName>
</protein>
<dbReference type="eggNOG" id="ENOG502Z8VQ">
    <property type="taxonomic scope" value="Bacteria"/>
</dbReference>
<name>A3VBW9_9RHOB</name>